<reference evidence="1" key="2">
    <citation type="journal article" date="2015" name="Data Brief">
        <title>Shoot transcriptome of the giant reed, Arundo donax.</title>
        <authorList>
            <person name="Barrero R.A."/>
            <person name="Guerrero F.D."/>
            <person name="Moolhuijzen P."/>
            <person name="Goolsby J.A."/>
            <person name="Tidwell J."/>
            <person name="Bellgard S.E."/>
            <person name="Bellgard M.I."/>
        </authorList>
    </citation>
    <scope>NUCLEOTIDE SEQUENCE</scope>
    <source>
        <tissue evidence="1">Shoot tissue taken approximately 20 cm above the soil surface</tissue>
    </source>
</reference>
<evidence type="ECO:0000313" key="1">
    <source>
        <dbReference type="EMBL" id="JAE07530.1"/>
    </source>
</evidence>
<proteinExistence type="predicted"/>
<protein>
    <submittedName>
        <fullName evidence="1">Uncharacterized protein</fullName>
    </submittedName>
</protein>
<accession>A0A0A9F3C9</accession>
<dbReference type="EMBL" id="GBRH01190366">
    <property type="protein sequence ID" value="JAE07530.1"/>
    <property type="molecule type" value="Transcribed_RNA"/>
</dbReference>
<organism evidence="1">
    <name type="scientific">Arundo donax</name>
    <name type="common">Giant reed</name>
    <name type="synonym">Donax arundinaceus</name>
    <dbReference type="NCBI Taxonomy" id="35708"/>
    <lineage>
        <taxon>Eukaryota</taxon>
        <taxon>Viridiplantae</taxon>
        <taxon>Streptophyta</taxon>
        <taxon>Embryophyta</taxon>
        <taxon>Tracheophyta</taxon>
        <taxon>Spermatophyta</taxon>
        <taxon>Magnoliopsida</taxon>
        <taxon>Liliopsida</taxon>
        <taxon>Poales</taxon>
        <taxon>Poaceae</taxon>
        <taxon>PACMAD clade</taxon>
        <taxon>Arundinoideae</taxon>
        <taxon>Arundineae</taxon>
        <taxon>Arundo</taxon>
    </lineage>
</organism>
<reference evidence="1" key="1">
    <citation type="submission" date="2014-09" db="EMBL/GenBank/DDBJ databases">
        <authorList>
            <person name="Magalhaes I.L.F."/>
            <person name="Oliveira U."/>
            <person name="Santos F.R."/>
            <person name="Vidigal T.H.D.A."/>
            <person name="Brescovit A.D."/>
            <person name="Santos A.J."/>
        </authorList>
    </citation>
    <scope>NUCLEOTIDE SEQUENCE</scope>
    <source>
        <tissue evidence="1">Shoot tissue taken approximately 20 cm above the soil surface</tissue>
    </source>
</reference>
<sequence>MLLSVSVRHSFSYDIRFCVAF</sequence>
<name>A0A0A9F3C9_ARUDO</name>
<dbReference type="AlphaFoldDB" id="A0A0A9F3C9"/>